<dbReference type="Pfam" id="PF05518">
    <property type="entry name" value="Totivirus_coat"/>
    <property type="match status" value="1"/>
</dbReference>
<dbReference type="InterPro" id="IPR008871">
    <property type="entry name" value="Totivirus_coat"/>
</dbReference>
<organism evidence="2">
    <name type="scientific">viral metagenome</name>
    <dbReference type="NCBI Taxonomy" id="1070528"/>
    <lineage>
        <taxon>unclassified sequences</taxon>
        <taxon>metagenomes</taxon>
        <taxon>organismal metagenomes</taxon>
    </lineage>
</organism>
<evidence type="ECO:0000256" key="1">
    <source>
        <dbReference type="SAM" id="MobiDB-lite"/>
    </source>
</evidence>
<dbReference type="EMBL" id="BDQC01000074">
    <property type="protein sequence ID" value="GBH22454.1"/>
    <property type="molecule type" value="Genomic_RNA"/>
</dbReference>
<feature type="region of interest" description="Disordered" evidence="1">
    <location>
        <begin position="650"/>
        <end position="673"/>
    </location>
</feature>
<name>A0A2V0RBE2_9ZZZZ</name>
<proteinExistence type="predicted"/>
<accession>A0A2V0RBE2</accession>
<dbReference type="AlphaFoldDB" id="A0A2V0RBE2"/>
<protein>
    <submittedName>
        <fullName evidence="2">Capsid</fullName>
    </submittedName>
</protein>
<reference evidence="2" key="1">
    <citation type="submission" date="2017-04" db="EMBL/GenBank/DDBJ databases">
        <title>Unveiling RNA virosphere associated with marine microorganisms.</title>
        <authorList>
            <person name="Urayama S."/>
            <person name="Takaki Y."/>
            <person name="Nishi S."/>
            <person name="Yoshida Y."/>
            <person name="Deguchi S."/>
            <person name="Takai K."/>
            <person name="Nunoura T."/>
        </authorList>
    </citation>
    <scope>NUCLEOTIDE SEQUENCE</scope>
</reference>
<evidence type="ECO:0000313" key="2">
    <source>
        <dbReference type="EMBL" id="GBH22454.1"/>
    </source>
</evidence>
<comment type="caution">
    <text evidence="2">The sequence shown here is derived from an EMBL/GenBank/DDBJ whole genome shotgun (WGS) entry which is preliminary data.</text>
</comment>
<sequence length="702" mass="76431">MEGWRRKMPLPNNRMEFATQVQPCTGCKFELPAEAVSTVSASVISKGITYTTDKDVFYQVEKYDKGGRLVCKDTGVTLRKEISIGASALRSAVRSQIECLSNTSYEYDMRAICYALGHMVSCVWSGKTVPTAQSEVRFLASYATAVSETDIVFCMPQNVGREVSCMLSIAAKYCGVDRIYVAAMQGLTASVPTDNKQWRVALHSTIQFVLSDAASLGCYGEHAVAFSRGLTSHVTVRAHSDEGGWWRRAIRNASYPRPRGYLNTILGSYHMPHFGTRRTNEATFAKDSMSMLLTFMACIQDADPLANITQSTLLVNEVVATRDPSEDLTKVLTSDAARKPTAYPMLRVVMDTVEEHAVRIFNLTHADVDRDHHILSLPRDTFRDYLSNNTTDSHLGVENLLPYLFIENGAVLRHDASVKQAGPRAGRKTVLPYFPFSTVATGGDDRGSNARGVQNAEILFARIGGKAIREIGMYYVASSLWTGENSGMQGIDVMVGKAGPGDVSMARQHAVQTLDNIGWIRPHCPVPAPGECTFDDQGVLARIHRDKVGKVFLEAGPPTSLEVTLSVSGLRLNTAISNLTSMTHIVSKNMSDDYRLKMTDDEVSMEQEAVYEATAKLFHLNVDPRINLASNTFNTSSLQNMSVEQIASDPNDQGVRHTAADNEAQTSRAGGAVSKVPIATNQTVSTGAQAAAVNIIGASGAP</sequence>